<dbReference type="Gene3D" id="1.20.58.110">
    <property type="entry name" value="Ribosomal protein S20"/>
    <property type="match status" value="1"/>
</dbReference>
<accession>A0A1F8CW90</accession>
<evidence type="ECO:0000256" key="6">
    <source>
        <dbReference type="ARBA" id="ARBA00035343"/>
    </source>
</evidence>
<dbReference type="NCBIfam" id="TIGR00029">
    <property type="entry name" value="S20"/>
    <property type="match status" value="1"/>
</dbReference>
<name>A0A1F8CW90_9BACT</name>
<dbReference type="Pfam" id="PF01649">
    <property type="entry name" value="Ribosomal_S20p"/>
    <property type="match status" value="1"/>
</dbReference>
<reference evidence="7 8" key="1">
    <citation type="journal article" date="2016" name="Nat. Commun.">
        <title>Thousands of microbial genomes shed light on interconnected biogeochemical processes in an aquifer system.</title>
        <authorList>
            <person name="Anantharaman K."/>
            <person name="Brown C.T."/>
            <person name="Hug L.A."/>
            <person name="Sharon I."/>
            <person name="Castelle C.J."/>
            <person name="Probst A.J."/>
            <person name="Thomas B.C."/>
            <person name="Singh A."/>
            <person name="Wilkins M.J."/>
            <person name="Karaoz U."/>
            <person name="Brodie E.L."/>
            <person name="Williams K.H."/>
            <person name="Hubbard S.S."/>
            <person name="Banfield J.F."/>
        </authorList>
    </citation>
    <scope>NUCLEOTIDE SEQUENCE [LARGE SCALE GENOMIC DNA]</scope>
</reference>
<evidence type="ECO:0000256" key="3">
    <source>
        <dbReference type="ARBA" id="ARBA00022980"/>
    </source>
</evidence>
<evidence type="ECO:0000313" key="8">
    <source>
        <dbReference type="Proteomes" id="UP000178999"/>
    </source>
</evidence>
<comment type="caution">
    <text evidence="7">The sequence shown here is derived from an EMBL/GenBank/DDBJ whole genome shotgun (WGS) entry which is preliminary data.</text>
</comment>
<gene>
    <name evidence="7" type="ORF">A2382_04910</name>
</gene>
<keyword evidence="2" id="KW-0694">RNA-binding</keyword>
<evidence type="ECO:0000313" key="7">
    <source>
        <dbReference type="EMBL" id="OGM79998.1"/>
    </source>
</evidence>
<evidence type="ECO:0000256" key="5">
    <source>
        <dbReference type="ARBA" id="ARBA00035136"/>
    </source>
</evidence>
<dbReference type="GO" id="GO:0006412">
    <property type="term" value="P:translation"/>
    <property type="evidence" value="ECO:0007669"/>
    <property type="project" value="InterPro"/>
</dbReference>
<dbReference type="GO" id="GO:1990904">
    <property type="term" value="C:ribonucleoprotein complex"/>
    <property type="evidence" value="ECO:0007669"/>
    <property type="project" value="UniProtKB-KW"/>
</dbReference>
<dbReference type="Proteomes" id="UP000178999">
    <property type="component" value="Unassembled WGS sequence"/>
</dbReference>
<organism evidence="7 8">
    <name type="scientific">Candidatus Woesebacteria bacterium RIFOXYB1_FULL_38_16</name>
    <dbReference type="NCBI Taxonomy" id="1802538"/>
    <lineage>
        <taxon>Bacteria</taxon>
        <taxon>Candidatus Woeseibacteriota</taxon>
    </lineage>
</organism>
<sequence>MPVTKTAKRAERSSTRKQTVNKLFSTKLEIAIRKAKKSKTTTSIISAISLADKAVKKKIIHQNKAGRIKSSLSRLFASPKKKK</sequence>
<dbReference type="GO" id="GO:0019843">
    <property type="term" value="F:rRNA binding"/>
    <property type="evidence" value="ECO:0007669"/>
    <property type="project" value="UniProtKB-KW"/>
</dbReference>
<keyword evidence="1" id="KW-0699">rRNA-binding</keyword>
<dbReference type="STRING" id="1802538.A2382_04910"/>
<evidence type="ECO:0000256" key="4">
    <source>
        <dbReference type="ARBA" id="ARBA00023274"/>
    </source>
</evidence>
<keyword evidence="4" id="KW-0687">Ribonucleoprotein</keyword>
<dbReference type="SUPFAM" id="SSF46992">
    <property type="entry name" value="Ribosomal protein S20"/>
    <property type="match status" value="1"/>
</dbReference>
<dbReference type="InterPro" id="IPR036510">
    <property type="entry name" value="Ribosomal_bS20_sf"/>
</dbReference>
<dbReference type="EMBL" id="MGHY01000005">
    <property type="protein sequence ID" value="OGM79998.1"/>
    <property type="molecule type" value="Genomic_DNA"/>
</dbReference>
<dbReference type="GO" id="GO:0005840">
    <property type="term" value="C:ribosome"/>
    <property type="evidence" value="ECO:0007669"/>
    <property type="project" value="UniProtKB-KW"/>
</dbReference>
<dbReference type="InterPro" id="IPR002583">
    <property type="entry name" value="Ribosomal_bS20"/>
</dbReference>
<protein>
    <recommendedName>
        <fullName evidence="5">Small ribosomal subunit protein bS20</fullName>
    </recommendedName>
    <alternativeName>
        <fullName evidence="6">30S ribosomal protein S20</fullName>
    </alternativeName>
</protein>
<keyword evidence="3" id="KW-0689">Ribosomal protein</keyword>
<proteinExistence type="predicted"/>
<evidence type="ECO:0000256" key="2">
    <source>
        <dbReference type="ARBA" id="ARBA00022884"/>
    </source>
</evidence>
<dbReference type="AlphaFoldDB" id="A0A1F8CW90"/>
<evidence type="ECO:0000256" key="1">
    <source>
        <dbReference type="ARBA" id="ARBA00022730"/>
    </source>
</evidence>
<dbReference type="GO" id="GO:0003735">
    <property type="term" value="F:structural constituent of ribosome"/>
    <property type="evidence" value="ECO:0007669"/>
    <property type="project" value="InterPro"/>
</dbReference>